<proteinExistence type="predicted"/>
<dbReference type="RefSeq" id="WP_100137396.1">
    <property type="nucleotide sequence ID" value="NZ_MEIS01000096.1"/>
</dbReference>
<reference evidence="2 3" key="1">
    <citation type="journal article" date="2017" name="MBio">
        <title>Type VI secretion-mediated competition in the bee gut microbiome.</title>
        <authorList>
            <person name="Steele M.I."/>
            <person name="Kwong W.K."/>
            <person name="Powell J.E."/>
            <person name="Whiteley M."/>
            <person name="Moran N.A."/>
        </authorList>
    </citation>
    <scope>NUCLEOTIDE SEQUENCE [LARGE SCALE GENOMIC DNA]</scope>
    <source>
        <strain evidence="2 3">Nev3CBA3</strain>
    </source>
</reference>
<evidence type="ECO:0000259" key="1">
    <source>
        <dbReference type="PROSITE" id="PS51459"/>
    </source>
</evidence>
<dbReference type="PANTHER" id="PTHR39426:SF1">
    <property type="entry name" value="HOMOLOGY TO DEATH-ON-CURING PROTEIN OF PHAGE P1"/>
    <property type="match status" value="1"/>
</dbReference>
<dbReference type="AlphaFoldDB" id="A0A2N9XYL0"/>
<dbReference type="InterPro" id="IPR003812">
    <property type="entry name" value="Fido"/>
</dbReference>
<dbReference type="Proteomes" id="UP000229434">
    <property type="component" value="Unassembled WGS sequence"/>
</dbReference>
<dbReference type="NCBIfam" id="TIGR01550">
    <property type="entry name" value="DOC_P1"/>
    <property type="match status" value="1"/>
</dbReference>
<protein>
    <recommendedName>
        <fullName evidence="1">Fido domain-containing protein</fullName>
    </recommendedName>
</protein>
<dbReference type="PANTHER" id="PTHR39426">
    <property type="entry name" value="HOMOLOGY TO DEATH-ON-CURING PROTEIN OF PHAGE P1"/>
    <property type="match status" value="1"/>
</dbReference>
<dbReference type="SUPFAM" id="SSF140931">
    <property type="entry name" value="Fic-like"/>
    <property type="match status" value="1"/>
</dbReference>
<feature type="domain" description="Fido" evidence="1">
    <location>
        <begin position="7"/>
        <end position="127"/>
    </location>
</feature>
<evidence type="ECO:0000313" key="3">
    <source>
        <dbReference type="Proteomes" id="UP000229434"/>
    </source>
</evidence>
<dbReference type="InterPro" id="IPR036597">
    <property type="entry name" value="Fido-like_dom_sf"/>
</dbReference>
<name>A0A2N9XYL0_9NEIS</name>
<comment type="caution">
    <text evidence="2">The sequence shown here is derived from an EMBL/GenBank/DDBJ whole genome shotgun (WGS) entry which is preliminary data.</text>
</comment>
<organism evidence="2 3">
    <name type="scientific">Snodgrassella alvi</name>
    <dbReference type="NCBI Taxonomy" id="1196083"/>
    <lineage>
        <taxon>Bacteria</taxon>
        <taxon>Pseudomonadati</taxon>
        <taxon>Pseudomonadota</taxon>
        <taxon>Betaproteobacteria</taxon>
        <taxon>Neisseriales</taxon>
        <taxon>Neisseriaceae</taxon>
        <taxon>Snodgrassella</taxon>
    </lineage>
</organism>
<gene>
    <name evidence="2" type="ORF">BHC49_06260</name>
</gene>
<accession>A0A2N9XYL0</accession>
<dbReference type="InterPro" id="IPR006440">
    <property type="entry name" value="Doc"/>
</dbReference>
<dbReference type="Gene3D" id="1.20.120.1870">
    <property type="entry name" value="Fic/DOC protein, Fido domain"/>
    <property type="match status" value="1"/>
</dbReference>
<evidence type="ECO:0000313" key="2">
    <source>
        <dbReference type="EMBL" id="PIT55618.1"/>
    </source>
</evidence>
<dbReference type="PROSITE" id="PS51459">
    <property type="entry name" value="FIDO"/>
    <property type="match status" value="1"/>
</dbReference>
<sequence length="153" mass="16947">MNSIIYLEPAEVIANHDKIILASGGLLGIRDEGLLISALTMVQNDLYYPTFSSKLVHLIFSINKNHCFSDGNKRTSISSGASFLLKNGWSLEFVKSFIINMEDVVVRLADDEINKDELVLIINILLLGFEINKDSDIAKLVLELSNGYKAGDN</sequence>
<dbReference type="InterPro" id="IPR053737">
    <property type="entry name" value="Type_II_TA_Toxin"/>
</dbReference>
<dbReference type="Pfam" id="PF02661">
    <property type="entry name" value="Fic"/>
    <property type="match status" value="1"/>
</dbReference>
<dbReference type="EMBL" id="MEIS01000096">
    <property type="protein sequence ID" value="PIT55618.1"/>
    <property type="molecule type" value="Genomic_DNA"/>
</dbReference>
<dbReference type="OrthoDB" id="9802752at2"/>
<dbReference type="GO" id="GO:0016301">
    <property type="term" value="F:kinase activity"/>
    <property type="evidence" value="ECO:0007669"/>
    <property type="project" value="InterPro"/>
</dbReference>